<proteinExistence type="predicted"/>
<dbReference type="Pfam" id="PF16925">
    <property type="entry name" value="TetR_C_13"/>
    <property type="match status" value="1"/>
</dbReference>
<feature type="DNA-binding region" description="H-T-H motif" evidence="4">
    <location>
        <begin position="29"/>
        <end position="48"/>
    </location>
</feature>
<dbReference type="SUPFAM" id="SSF48498">
    <property type="entry name" value="Tetracyclin repressor-like, C-terminal domain"/>
    <property type="match status" value="1"/>
</dbReference>
<dbReference type="InterPro" id="IPR036271">
    <property type="entry name" value="Tet_transcr_reg_TetR-rel_C_sf"/>
</dbReference>
<evidence type="ECO:0000313" key="7">
    <source>
        <dbReference type="Proteomes" id="UP000199048"/>
    </source>
</evidence>
<dbReference type="EMBL" id="FOTK01000006">
    <property type="protein sequence ID" value="SFL52106.1"/>
    <property type="molecule type" value="Genomic_DNA"/>
</dbReference>
<name>A0A1I4IED0_9HYPH</name>
<accession>A0A1I4IED0</accession>
<dbReference type="PROSITE" id="PS50977">
    <property type="entry name" value="HTH_TETR_2"/>
    <property type="match status" value="1"/>
</dbReference>
<keyword evidence="3" id="KW-0804">Transcription</keyword>
<dbReference type="SUPFAM" id="SSF46689">
    <property type="entry name" value="Homeodomain-like"/>
    <property type="match status" value="1"/>
</dbReference>
<dbReference type="InterPro" id="IPR009057">
    <property type="entry name" value="Homeodomain-like_sf"/>
</dbReference>
<dbReference type="OrthoDB" id="9795242at2"/>
<organism evidence="6 7">
    <name type="scientific">Methylobacterium pseudosasicola</name>
    <dbReference type="NCBI Taxonomy" id="582667"/>
    <lineage>
        <taxon>Bacteria</taxon>
        <taxon>Pseudomonadati</taxon>
        <taxon>Pseudomonadota</taxon>
        <taxon>Alphaproteobacteria</taxon>
        <taxon>Hyphomicrobiales</taxon>
        <taxon>Methylobacteriaceae</taxon>
        <taxon>Methylobacterium</taxon>
    </lineage>
</organism>
<reference evidence="7" key="1">
    <citation type="submission" date="2016-10" db="EMBL/GenBank/DDBJ databases">
        <authorList>
            <person name="Varghese N."/>
            <person name="Submissions S."/>
        </authorList>
    </citation>
    <scope>NUCLEOTIDE SEQUENCE [LARGE SCALE GENOMIC DNA]</scope>
    <source>
        <strain evidence="7">BL36</strain>
    </source>
</reference>
<keyword evidence="7" id="KW-1185">Reference proteome</keyword>
<evidence type="ECO:0000256" key="1">
    <source>
        <dbReference type="ARBA" id="ARBA00023015"/>
    </source>
</evidence>
<gene>
    <name evidence="6" type="ORF">SAMN05192568_100665</name>
</gene>
<dbReference type="Gene3D" id="1.10.357.10">
    <property type="entry name" value="Tetracycline Repressor, domain 2"/>
    <property type="match status" value="1"/>
</dbReference>
<dbReference type="Gene3D" id="1.10.10.60">
    <property type="entry name" value="Homeodomain-like"/>
    <property type="match status" value="1"/>
</dbReference>
<dbReference type="Pfam" id="PF00440">
    <property type="entry name" value="TetR_N"/>
    <property type="match status" value="1"/>
</dbReference>
<keyword evidence="2 4" id="KW-0238">DNA-binding</keyword>
<dbReference type="STRING" id="582667.SAMN05192568_100665"/>
<evidence type="ECO:0000256" key="2">
    <source>
        <dbReference type="ARBA" id="ARBA00023125"/>
    </source>
</evidence>
<sequence>MARPREFDEACVLDAVMETFWRTGFEGTSAQALVDATGLGRGSLYAAYASKTGLFEQALRRYQRRAQDHVDQLRQPGSPLARLRDLMEGIVEADCAGSDRRGCLATNSAIEMSGRDPHVAELVRDNFSILIRGIAETIRRGQDAGEIRDTADAETLALFVFNAVQGLRVLAKTTPAQDRATLIAVIDQTLAALR</sequence>
<protein>
    <submittedName>
        <fullName evidence="6">Transcriptional regulator, TetR family</fullName>
    </submittedName>
</protein>
<dbReference type="GO" id="GO:0003677">
    <property type="term" value="F:DNA binding"/>
    <property type="evidence" value="ECO:0007669"/>
    <property type="project" value="UniProtKB-UniRule"/>
</dbReference>
<evidence type="ECO:0000313" key="6">
    <source>
        <dbReference type="EMBL" id="SFL52106.1"/>
    </source>
</evidence>
<feature type="domain" description="HTH tetR-type" evidence="5">
    <location>
        <begin position="6"/>
        <end position="66"/>
    </location>
</feature>
<dbReference type="InterPro" id="IPR011075">
    <property type="entry name" value="TetR_C"/>
</dbReference>
<keyword evidence="1" id="KW-0805">Transcription regulation</keyword>
<dbReference type="PANTHER" id="PTHR47506:SF1">
    <property type="entry name" value="HTH-TYPE TRANSCRIPTIONAL REGULATOR YJDC"/>
    <property type="match status" value="1"/>
</dbReference>
<dbReference type="AlphaFoldDB" id="A0A1I4IED0"/>
<dbReference type="Proteomes" id="UP000199048">
    <property type="component" value="Unassembled WGS sequence"/>
</dbReference>
<dbReference type="InterPro" id="IPR001647">
    <property type="entry name" value="HTH_TetR"/>
</dbReference>
<dbReference type="PANTHER" id="PTHR47506">
    <property type="entry name" value="TRANSCRIPTIONAL REGULATORY PROTEIN"/>
    <property type="match status" value="1"/>
</dbReference>
<evidence type="ECO:0000259" key="5">
    <source>
        <dbReference type="PROSITE" id="PS50977"/>
    </source>
</evidence>
<evidence type="ECO:0000256" key="3">
    <source>
        <dbReference type="ARBA" id="ARBA00023163"/>
    </source>
</evidence>
<evidence type="ECO:0000256" key="4">
    <source>
        <dbReference type="PROSITE-ProRule" id="PRU00335"/>
    </source>
</evidence>
<dbReference type="RefSeq" id="WP_092038835.1">
    <property type="nucleotide sequence ID" value="NZ_FOTK01000006.1"/>
</dbReference>